<dbReference type="GO" id="GO:0060271">
    <property type="term" value="P:cilium assembly"/>
    <property type="evidence" value="ECO:0007669"/>
    <property type="project" value="TreeGrafter"/>
</dbReference>
<evidence type="ECO:0000256" key="8">
    <source>
        <dbReference type="ARBA" id="ARBA00023212"/>
    </source>
</evidence>
<dbReference type="InterPro" id="IPR014003">
    <property type="entry name" value="BBS5_PH"/>
</dbReference>
<comment type="similarity">
    <text evidence="3">Belongs to the BBS5 family.</text>
</comment>
<reference evidence="12" key="1">
    <citation type="submission" date="2025-08" db="UniProtKB">
        <authorList>
            <consortium name="RefSeq"/>
        </authorList>
    </citation>
    <scope>IDENTIFICATION</scope>
    <source>
        <tissue evidence="12">Gonads</tissue>
    </source>
</reference>
<dbReference type="PIRSF" id="PIRSF010072">
    <property type="entry name" value="DUF1448"/>
    <property type="match status" value="1"/>
</dbReference>
<dbReference type="Pfam" id="PF07289">
    <property type="entry name" value="BBL5"/>
    <property type="match status" value="1"/>
</dbReference>
<keyword evidence="6" id="KW-0969">Cilium</keyword>
<proteinExistence type="inferred from homology"/>
<evidence type="ECO:0000256" key="1">
    <source>
        <dbReference type="ARBA" id="ARBA00004309"/>
    </source>
</evidence>
<dbReference type="PANTHER" id="PTHR21351">
    <property type="entry name" value="BARDET-BIEDL SYNDROME PROTEIN 5"/>
    <property type="match status" value="1"/>
</dbReference>
<evidence type="ECO:0000256" key="2">
    <source>
        <dbReference type="ARBA" id="ARBA00004607"/>
    </source>
</evidence>
<organism evidence="11 12">
    <name type="scientific">Sitophilus oryzae</name>
    <name type="common">Rice weevil</name>
    <name type="synonym">Curculio oryzae</name>
    <dbReference type="NCBI Taxonomy" id="7048"/>
    <lineage>
        <taxon>Eukaryota</taxon>
        <taxon>Metazoa</taxon>
        <taxon>Ecdysozoa</taxon>
        <taxon>Arthropoda</taxon>
        <taxon>Hexapoda</taxon>
        <taxon>Insecta</taxon>
        <taxon>Pterygota</taxon>
        <taxon>Neoptera</taxon>
        <taxon>Endopterygota</taxon>
        <taxon>Coleoptera</taxon>
        <taxon>Polyphaga</taxon>
        <taxon>Cucujiformia</taxon>
        <taxon>Curculionidae</taxon>
        <taxon>Dryophthorinae</taxon>
        <taxon>Sitophilus</taxon>
    </lineage>
</organism>
<evidence type="ECO:0000256" key="6">
    <source>
        <dbReference type="ARBA" id="ARBA00023069"/>
    </source>
</evidence>
<keyword evidence="4" id="KW-1003">Cell membrane</keyword>
<feature type="domain" description="BBSome complex member BBS5 PH" evidence="10">
    <location>
        <begin position="25"/>
        <end position="79"/>
    </location>
</feature>
<dbReference type="InterPro" id="IPR006606">
    <property type="entry name" value="BBL5"/>
</dbReference>
<dbReference type="CTD" id="129880"/>
<evidence type="ECO:0000313" key="12">
    <source>
        <dbReference type="RefSeq" id="XP_030760473.1"/>
    </source>
</evidence>
<dbReference type="InterPro" id="IPR030804">
    <property type="entry name" value="BBS5/fem-3"/>
</dbReference>
<dbReference type="AlphaFoldDB" id="A0A6J2Y9D6"/>
<dbReference type="PANTHER" id="PTHR21351:SF0">
    <property type="entry name" value="BARDET-BIEDL SYNDROME 5 PROTEIN"/>
    <property type="match status" value="1"/>
</dbReference>
<keyword evidence="5" id="KW-0963">Cytoplasm</keyword>
<feature type="domain" description="BBSome complex member BBS5 PH" evidence="10">
    <location>
        <begin position="155"/>
        <end position="209"/>
    </location>
</feature>
<dbReference type="OrthoDB" id="10261999at2759"/>
<gene>
    <name evidence="12" type="primary">LOC115885646</name>
</gene>
<protein>
    <submittedName>
        <fullName evidence="12">Bardet-Biedl syndrome 5 protein homolog</fullName>
    </submittedName>
</protein>
<keyword evidence="7" id="KW-0472">Membrane</keyword>
<dbReference type="Proteomes" id="UP000504635">
    <property type="component" value="Unplaced"/>
</dbReference>
<evidence type="ECO:0000256" key="5">
    <source>
        <dbReference type="ARBA" id="ARBA00022490"/>
    </source>
</evidence>
<accession>A0A6J2Y9D6</accession>
<dbReference type="GO" id="GO:0034451">
    <property type="term" value="C:centriolar satellite"/>
    <property type="evidence" value="ECO:0007669"/>
    <property type="project" value="UniProtKB-SubCell"/>
</dbReference>
<sequence length="341" mass="38901">MALTYEDREVNFDVSFSEMRLRLGEKVIDKLDNIEDTKGNAGDRGRLIITNLRILWHSMISPRVNLSIGLNTIISINTKIVNSKTKGTTHALHLLTISNGTRYEFIFTNLEQDNMRHFTSVVGVHKAFITSKLYRELKLRGGVVHNKKLKVLPLEQIFSNIHGVWNLSSDQGSLGTFIVSNIRFVWFADVNEGFNISLPYLQIESIKIRDSKFGNALVIRSNERSGNFILGFKVDPEEKLHNLLKELTSLYTVYMNNPIYGVEYKWSLQTSEAPQTSNIFNDLEIVEDPKDEISNTISAYLADEGHEKDRPPVYSEELGLAIESVKEGFSLKKLWEVIPTY</sequence>
<evidence type="ECO:0000256" key="7">
    <source>
        <dbReference type="ARBA" id="ARBA00023136"/>
    </source>
</evidence>
<dbReference type="FunCoup" id="A0A6J2Y9D6">
    <property type="interactions" value="87"/>
</dbReference>
<evidence type="ECO:0000256" key="4">
    <source>
        <dbReference type="ARBA" id="ARBA00022475"/>
    </source>
</evidence>
<keyword evidence="8" id="KW-0206">Cytoskeleton</keyword>
<name>A0A6J2Y9D6_SITOR</name>
<evidence type="ECO:0000259" key="10">
    <source>
        <dbReference type="SMART" id="SM00683"/>
    </source>
</evidence>
<evidence type="ECO:0000256" key="9">
    <source>
        <dbReference type="ARBA" id="ARBA00023273"/>
    </source>
</evidence>
<dbReference type="GO" id="GO:0060170">
    <property type="term" value="C:ciliary membrane"/>
    <property type="evidence" value="ECO:0007669"/>
    <property type="project" value="UniProtKB-SubCell"/>
</dbReference>
<evidence type="ECO:0000256" key="3">
    <source>
        <dbReference type="ARBA" id="ARBA00005822"/>
    </source>
</evidence>
<dbReference type="KEGG" id="soy:115885646"/>
<dbReference type="GeneID" id="115885646"/>
<dbReference type="InParanoid" id="A0A6J2Y9D6"/>
<dbReference type="SMART" id="SM00683">
    <property type="entry name" value="DM16"/>
    <property type="match status" value="2"/>
</dbReference>
<evidence type="ECO:0000313" key="11">
    <source>
        <dbReference type="Proteomes" id="UP000504635"/>
    </source>
</evidence>
<keyword evidence="9" id="KW-0966">Cell projection</keyword>
<dbReference type="GO" id="GO:0032266">
    <property type="term" value="F:phosphatidylinositol-3-phosphate binding"/>
    <property type="evidence" value="ECO:0007669"/>
    <property type="project" value="TreeGrafter"/>
</dbReference>
<dbReference type="GO" id="GO:0036064">
    <property type="term" value="C:ciliary basal body"/>
    <property type="evidence" value="ECO:0007669"/>
    <property type="project" value="TreeGrafter"/>
</dbReference>
<keyword evidence="11" id="KW-1185">Reference proteome</keyword>
<dbReference type="RefSeq" id="XP_030760473.1">
    <property type="nucleotide sequence ID" value="XM_030904613.1"/>
</dbReference>
<dbReference type="GO" id="GO:0034464">
    <property type="term" value="C:BBSome"/>
    <property type="evidence" value="ECO:0007669"/>
    <property type="project" value="InterPro"/>
</dbReference>
<comment type="subcellular location">
    <subcellularLocation>
        <location evidence="1">Cell projection</location>
        <location evidence="1">Cilium membrane</location>
    </subcellularLocation>
    <subcellularLocation>
        <location evidence="2">Cytoplasm</location>
        <location evidence="2">Cytoskeleton</location>
        <location evidence="2">Microtubule organizing center</location>
        <location evidence="2">Centrosome</location>
        <location evidence="2">Centriolar satellite</location>
    </subcellularLocation>
</comment>